<dbReference type="EMBL" id="JARKHS020024351">
    <property type="protein sequence ID" value="KAK8768195.1"/>
    <property type="molecule type" value="Genomic_DNA"/>
</dbReference>
<name>A0AAQ4E0F5_AMBAM</name>
<organism evidence="1 2">
    <name type="scientific">Amblyomma americanum</name>
    <name type="common">Lone star tick</name>
    <dbReference type="NCBI Taxonomy" id="6943"/>
    <lineage>
        <taxon>Eukaryota</taxon>
        <taxon>Metazoa</taxon>
        <taxon>Ecdysozoa</taxon>
        <taxon>Arthropoda</taxon>
        <taxon>Chelicerata</taxon>
        <taxon>Arachnida</taxon>
        <taxon>Acari</taxon>
        <taxon>Parasitiformes</taxon>
        <taxon>Ixodida</taxon>
        <taxon>Ixodoidea</taxon>
        <taxon>Ixodidae</taxon>
        <taxon>Amblyomminae</taxon>
        <taxon>Amblyomma</taxon>
    </lineage>
</organism>
<accession>A0AAQ4E0F5</accession>
<sequence>MDFFPSQKTSYPDVKPASCTVLLEYPEIACSLQEVLELTTQHADKVICKEVLDEVVERASTAVERELLEDLLAPMLIRPVYHHLEIIDDKDTQPKDFLSELSSDQKEKYKHKILFHGSVADLPILTQGQANCARYCGF</sequence>
<protein>
    <submittedName>
        <fullName evidence="1">Uncharacterized protein</fullName>
    </submittedName>
</protein>
<comment type="caution">
    <text evidence="1">The sequence shown here is derived from an EMBL/GenBank/DDBJ whole genome shotgun (WGS) entry which is preliminary data.</text>
</comment>
<dbReference type="Proteomes" id="UP001321473">
    <property type="component" value="Unassembled WGS sequence"/>
</dbReference>
<keyword evidence="2" id="KW-1185">Reference proteome</keyword>
<reference evidence="1 2" key="1">
    <citation type="journal article" date="2023" name="Arcadia Sci">
        <title>De novo assembly of a long-read Amblyomma americanum tick genome.</title>
        <authorList>
            <person name="Chou S."/>
            <person name="Poskanzer K.E."/>
            <person name="Rollins M."/>
            <person name="Thuy-Boun P.S."/>
        </authorList>
    </citation>
    <scope>NUCLEOTIDE SEQUENCE [LARGE SCALE GENOMIC DNA]</scope>
    <source>
        <strain evidence="1">F_SG_1</strain>
        <tissue evidence="1">Salivary glands</tissue>
    </source>
</reference>
<proteinExistence type="predicted"/>
<gene>
    <name evidence="1" type="ORF">V5799_015340</name>
</gene>
<dbReference type="AlphaFoldDB" id="A0AAQ4E0F5"/>
<evidence type="ECO:0000313" key="2">
    <source>
        <dbReference type="Proteomes" id="UP001321473"/>
    </source>
</evidence>
<evidence type="ECO:0000313" key="1">
    <source>
        <dbReference type="EMBL" id="KAK8768195.1"/>
    </source>
</evidence>